<evidence type="ECO:0000313" key="4">
    <source>
        <dbReference type="Proteomes" id="UP000031737"/>
    </source>
</evidence>
<dbReference type="EMBL" id="AUPL01000310">
    <property type="protein sequence ID" value="ESL11931.1"/>
    <property type="molecule type" value="Genomic_DNA"/>
</dbReference>
<protein>
    <submittedName>
        <fullName evidence="3">Uncharacterized protein</fullName>
    </submittedName>
</protein>
<gene>
    <name evidence="3" type="ORF">TRSC58_00310</name>
</gene>
<sequence length="1130" mass="123453">MGGGTGHCSGYTTTASERSNDAYDGWRGLRISEDTQQALVCSQRERWERALELVLRTQRWNEWLNAKSNVPPPESTRPEKGAFGTEDLRILLAAPRQVLRTLNYVLAQHGQWSLCRRLWKETVGRRSQAASLLPFAAPYNSFNVENIITALAFVNAKPSLLSAAAALEGASDAPEISAKLLRRLLHLGVVPHRALSAAEFATLLRQSFDLPLGCGPVEGILSPSFVWRRAAAYPHRVRATLCLLCFQVIVKSGLTHTMTVEDLYVVTSTLRQFLQGQMRDAPRTAAAAAAAAVCGAGDNGEGERDSVNENPIEGEEGDEGALGLLPVTFTAATRRTAMTSAEAHICAITEVFLARRRELLPVMVEKEPEEEVVTAEKVNRRGMHTDPQLHTSVTLTASIIAAAANNSNDNREKKMRGGKSRSTVILSLLSRELMALLAMTPYGNAVGRTWQAALCAIASEIQRDGLDPRSARAVEGLASAMAKKVLEPGGTHLLEPLLHLAPYASPFTVSSIIQSPVGGLLTWEQSLQLLPCTPWASNVQRRLLRRVVQERGAGELPCVQSLMQAIALPPRLLHASPALVTDMRILTILAERSWHRALEAYACSNARVQWACASHVIRLATLADVWRAPQGIHCEALRPVLCVAVRAIGGGRVAEDVLRTSLQRGMWANGVAFHQFLQTEQPELLRRNRRMDAYGALLCKGLLSQSALTGTIAEVLKWARKANWAKATEAFICYAAEGNLWSKPRPPPRQELREAAGAGAALSYWSALFPASVPSQLSHVVHTVRYSMFCVPGRWGQALAWFPPRTLPLPLHHSLQLQLLTGVAVDSAAYAVVGEATNVSAFHRERVTRETTSRLLPSPLSMSLVQVALQEKLHRTRTPGYRASVESVEQTLRLLQQRGQWEQAMVVCEHAFANRCFPHSASAILLLACTSSWEVSLSCFAHLTGRMRPDTVTAALALKACVQGKQWVLALRILRQSVLTSLAPLPRAVDYAVKAALLAGAWPAALRVARRFQRTSSPLLANTVMQVYVQSGCWNDAVEYFYECVKRGMCPVDESLALAITASRAVSAEYRDAARVVGVIASALEDFCHVHGVVLQHVLVVYREMSRGPVICPGPDLSLISLAHTPPLLP</sequence>
<accession>A0A061JCS9</accession>
<dbReference type="Proteomes" id="UP000031737">
    <property type="component" value="Unassembled WGS sequence"/>
</dbReference>
<name>A0A061JCS9_TRYRA</name>
<evidence type="ECO:0000256" key="2">
    <source>
        <dbReference type="SAM" id="MobiDB-lite"/>
    </source>
</evidence>
<proteinExistence type="predicted"/>
<organism evidence="3 4">
    <name type="scientific">Trypanosoma rangeli SC58</name>
    <dbReference type="NCBI Taxonomy" id="429131"/>
    <lineage>
        <taxon>Eukaryota</taxon>
        <taxon>Discoba</taxon>
        <taxon>Euglenozoa</taxon>
        <taxon>Kinetoplastea</taxon>
        <taxon>Metakinetoplastina</taxon>
        <taxon>Trypanosomatida</taxon>
        <taxon>Trypanosomatidae</taxon>
        <taxon>Trypanosoma</taxon>
        <taxon>Herpetosoma</taxon>
    </lineage>
</organism>
<feature type="region of interest" description="Disordered" evidence="2">
    <location>
        <begin position="297"/>
        <end position="319"/>
    </location>
</feature>
<dbReference type="VEuPathDB" id="TriTrypDB:TRSC58_00310"/>
<evidence type="ECO:0000313" key="3">
    <source>
        <dbReference type="EMBL" id="ESL11931.1"/>
    </source>
</evidence>
<dbReference type="InterPro" id="IPR011990">
    <property type="entry name" value="TPR-like_helical_dom_sf"/>
</dbReference>
<dbReference type="AlphaFoldDB" id="A0A061JCS9"/>
<reference evidence="3 4" key="1">
    <citation type="submission" date="2013-07" db="EMBL/GenBank/DDBJ databases">
        <authorList>
            <person name="Stoco P.H."/>
            <person name="Wagner G."/>
            <person name="Gerber A."/>
            <person name="Zaha A."/>
            <person name="Thompson C."/>
            <person name="Bartholomeu D.C."/>
            <person name="Luckemeyer D.D."/>
            <person name="Bahia D."/>
            <person name="Loreto E."/>
            <person name="Prestes E.B."/>
            <person name="Lima F.M."/>
            <person name="Rodrigues-Luiz G."/>
            <person name="Vallejo G.A."/>
            <person name="Filho J.F."/>
            <person name="Monteiro K.M."/>
            <person name="Tyler K.M."/>
            <person name="de Almeida L.G."/>
            <person name="Ortiz M.F."/>
            <person name="Siervo M.A."/>
            <person name="de Moraes M.H."/>
            <person name="Cunha O.L."/>
            <person name="Mendonca-Neto R."/>
            <person name="Silva R."/>
            <person name="Teixeira S.M."/>
            <person name="Murta S.M."/>
            <person name="Sincero T.C."/>
            <person name="Mendes T.A."/>
            <person name="Urmenyi T.P."/>
            <person name="Silva V.G."/>
            <person name="da Rocha W.D."/>
            <person name="Andersson B."/>
            <person name="Romanha A.J."/>
            <person name="Steindel M."/>
            <person name="de Vasconcelos A.T."/>
            <person name="Grisard E.C."/>
        </authorList>
    </citation>
    <scope>NUCLEOTIDE SEQUENCE [LARGE SCALE GENOMIC DNA]</scope>
    <source>
        <strain evidence="3 4">SC58</strain>
    </source>
</reference>
<evidence type="ECO:0000256" key="1">
    <source>
        <dbReference type="PROSITE-ProRule" id="PRU00708"/>
    </source>
</evidence>
<dbReference type="InterPro" id="IPR002885">
    <property type="entry name" value="PPR_rpt"/>
</dbReference>
<dbReference type="Gene3D" id="1.25.40.10">
    <property type="entry name" value="Tetratricopeptide repeat domain"/>
    <property type="match status" value="1"/>
</dbReference>
<keyword evidence="4" id="KW-1185">Reference proteome</keyword>
<dbReference type="OrthoDB" id="273695at2759"/>
<comment type="caution">
    <text evidence="3">The sequence shown here is derived from an EMBL/GenBank/DDBJ whole genome shotgun (WGS) entry which is preliminary data.</text>
</comment>
<feature type="repeat" description="PPR" evidence="1">
    <location>
        <begin position="1017"/>
        <end position="1051"/>
    </location>
</feature>
<dbReference type="PROSITE" id="PS51375">
    <property type="entry name" value="PPR"/>
    <property type="match status" value="1"/>
</dbReference>